<name>A0A839AFA6_9HYPH</name>
<evidence type="ECO:0000313" key="2">
    <source>
        <dbReference type="Proteomes" id="UP000541109"/>
    </source>
</evidence>
<dbReference type="EMBL" id="JACFXV010000063">
    <property type="protein sequence ID" value="MBA5778530.1"/>
    <property type="molecule type" value="Genomic_DNA"/>
</dbReference>
<accession>A0A839AFA6</accession>
<comment type="caution">
    <text evidence="1">The sequence shown here is derived from an EMBL/GenBank/DDBJ whole genome shotgun (WGS) entry which is preliminary data.</text>
</comment>
<reference evidence="1 2" key="1">
    <citation type="submission" date="2020-07" db="EMBL/GenBank/DDBJ databases">
        <title>Stappia sp., F7233, whole genome shotgun sequencing project.</title>
        <authorList>
            <person name="Jiang S."/>
            <person name="Liu Z.W."/>
            <person name="Du Z.J."/>
        </authorList>
    </citation>
    <scope>NUCLEOTIDE SEQUENCE [LARGE SCALE GENOMIC DNA]</scope>
    <source>
        <strain evidence="1 2">F7233</strain>
    </source>
</reference>
<dbReference type="InterPro" id="IPR014985">
    <property type="entry name" value="WbqC"/>
</dbReference>
<dbReference type="Proteomes" id="UP000541109">
    <property type="component" value="Unassembled WGS sequence"/>
</dbReference>
<proteinExistence type="predicted"/>
<dbReference type="Pfam" id="PF08889">
    <property type="entry name" value="WbqC"/>
    <property type="match status" value="1"/>
</dbReference>
<dbReference type="AlphaFoldDB" id="A0A839AFA6"/>
<evidence type="ECO:0000313" key="1">
    <source>
        <dbReference type="EMBL" id="MBA5778530.1"/>
    </source>
</evidence>
<dbReference type="RefSeq" id="WP_182166906.1">
    <property type="nucleotide sequence ID" value="NZ_JACFXV010000063.1"/>
</dbReference>
<organism evidence="1 2">
    <name type="scientific">Stappia albiluteola</name>
    <dbReference type="NCBI Taxonomy" id="2758565"/>
    <lineage>
        <taxon>Bacteria</taxon>
        <taxon>Pseudomonadati</taxon>
        <taxon>Pseudomonadota</taxon>
        <taxon>Alphaproteobacteria</taxon>
        <taxon>Hyphomicrobiales</taxon>
        <taxon>Stappiaceae</taxon>
        <taxon>Stappia</taxon>
    </lineage>
</organism>
<sequence length="249" mass="27916">MTTVVISQPMYFPWVGFFEQMALADIYVWLDDAQFSKGSFTNRIQVKIGNQRKWMSIPLAGKGSFTPICDLKSSGNDWRRSHKALLEASLARRTRLSDALELYVRAIEISPLCDFLIASAEIPAAAMDVLPAHIVRSSDMPTSGHSSQRVLDIVRKLGGTRYLTGHGAANYLDHEEFEKAGIEVDYMDYRPLPWPQPDGEFTPYVTVLDLIASVGASEARHHLRGASMPWRRFVEQRLDKTGVRGNDGT</sequence>
<gene>
    <name evidence="1" type="ORF">H2509_15485</name>
</gene>
<keyword evidence="2" id="KW-1185">Reference proteome</keyword>
<protein>
    <submittedName>
        <fullName evidence="1">WbqC family protein</fullName>
    </submittedName>
</protein>